<keyword evidence="4" id="KW-0472">Membrane</keyword>
<proteinExistence type="predicted"/>
<name>A0ABP9L5I2_9NOCA</name>
<evidence type="ECO:0000256" key="3">
    <source>
        <dbReference type="ARBA" id="ARBA00022989"/>
    </source>
</evidence>
<comment type="subcellular location">
    <subcellularLocation>
        <location evidence="1">Membrane</location>
        <topology evidence="1">Multi-pass membrane protein</topology>
    </subcellularLocation>
</comment>
<accession>A0ABP9L5I2</accession>
<evidence type="ECO:0000256" key="4">
    <source>
        <dbReference type="ARBA" id="ARBA00023136"/>
    </source>
</evidence>
<feature type="region of interest" description="Disordered" evidence="5">
    <location>
        <begin position="366"/>
        <end position="397"/>
    </location>
</feature>
<comment type="caution">
    <text evidence="6">The sequence shown here is derived from an EMBL/GenBank/DDBJ whole genome shotgun (WGS) entry which is preliminary data.</text>
</comment>
<evidence type="ECO:0000256" key="5">
    <source>
        <dbReference type="SAM" id="MobiDB-lite"/>
    </source>
</evidence>
<protein>
    <submittedName>
        <fullName evidence="6">DoxX family protein</fullName>
    </submittedName>
</protein>
<dbReference type="InterPro" id="IPR032808">
    <property type="entry name" value="DoxX"/>
</dbReference>
<keyword evidence="2" id="KW-0812">Transmembrane</keyword>
<reference evidence="7" key="1">
    <citation type="journal article" date="2019" name="Int. J. Syst. Evol. Microbiol.">
        <title>The Global Catalogue of Microorganisms (GCM) 10K type strain sequencing project: providing services to taxonomists for standard genome sequencing and annotation.</title>
        <authorList>
            <consortium name="The Broad Institute Genomics Platform"/>
            <consortium name="The Broad Institute Genome Sequencing Center for Infectious Disease"/>
            <person name="Wu L."/>
            <person name="Ma J."/>
        </authorList>
    </citation>
    <scope>NUCLEOTIDE SEQUENCE [LARGE SCALE GENOMIC DNA]</scope>
    <source>
        <strain evidence="7">JCM 18298</strain>
    </source>
</reference>
<dbReference type="EMBL" id="BAABJM010000010">
    <property type="protein sequence ID" value="GAA5069614.1"/>
    <property type="molecule type" value="Genomic_DNA"/>
</dbReference>
<feature type="compositionally biased region" description="Basic residues" evidence="5">
    <location>
        <begin position="388"/>
        <end position="397"/>
    </location>
</feature>
<dbReference type="Pfam" id="PF07681">
    <property type="entry name" value="DoxX"/>
    <property type="match status" value="1"/>
</dbReference>
<evidence type="ECO:0000313" key="7">
    <source>
        <dbReference type="Proteomes" id="UP001500603"/>
    </source>
</evidence>
<keyword evidence="3" id="KW-1133">Transmembrane helix</keyword>
<keyword evidence="7" id="KW-1185">Reference proteome</keyword>
<evidence type="ECO:0000256" key="1">
    <source>
        <dbReference type="ARBA" id="ARBA00004141"/>
    </source>
</evidence>
<evidence type="ECO:0000313" key="6">
    <source>
        <dbReference type="EMBL" id="GAA5069614.1"/>
    </source>
</evidence>
<dbReference type="Proteomes" id="UP001500603">
    <property type="component" value="Unassembled WGS sequence"/>
</dbReference>
<sequence>MLLRRLARPLLASVFVVQGIDTLRHPESRTKTANALVQEGQGRLPDQYAEKLPADPATVVRANAVAQVAGGTLLAFGKLPRVSAAVLAVTVVPATVTEQDFWNEQDPATKAAKRAAFLKDVGLLGGLLIAAADTEGKPSVGWRGRRAARRTATAVSTALPFGTDTSSTGDSLRKHAQDAAGRASAFGAVAASKGGELAETVQRHGPEWAETAKERGIELAEVAKKRGAELAEVARDRGPELAETAKDRGASLAEIAKKRGADFAEVAKDRGPELAETAKDRSANWAEIAKQRRAELTELAKDRGPELTELARDRGNNWALLAKKRGAELAEVAKDRGPELAETAKDRSANWAEIAKQRRAELTELARERSGEFTATGRGRGPALAAKTRGRGRPWRR</sequence>
<gene>
    <name evidence="6" type="ORF">GCM10023318_61110</name>
</gene>
<organism evidence="6 7">
    <name type="scientific">Nocardia callitridis</name>
    <dbReference type="NCBI Taxonomy" id="648753"/>
    <lineage>
        <taxon>Bacteria</taxon>
        <taxon>Bacillati</taxon>
        <taxon>Actinomycetota</taxon>
        <taxon>Actinomycetes</taxon>
        <taxon>Mycobacteriales</taxon>
        <taxon>Nocardiaceae</taxon>
        <taxon>Nocardia</taxon>
    </lineage>
</organism>
<evidence type="ECO:0000256" key="2">
    <source>
        <dbReference type="ARBA" id="ARBA00022692"/>
    </source>
</evidence>
<dbReference type="RefSeq" id="WP_345499904.1">
    <property type="nucleotide sequence ID" value="NZ_BAABJM010000010.1"/>
</dbReference>